<feature type="signal peptide" evidence="1">
    <location>
        <begin position="1"/>
        <end position="24"/>
    </location>
</feature>
<organism evidence="3 4">
    <name type="scientific">Tolypothrix tenuis PCC 7101</name>
    <dbReference type="NCBI Taxonomy" id="231146"/>
    <lineage>
        <taxon>Bacteria</taxon>
        <taxon>Bacillati</taxon>
        <taxon>Cyanobacteriota</taxon>
        <taxon>Cyanophyceae</taxon>
        <taxon>Nostocales</taxon>
        <taxon>Tolypothrichaceae</taxon>
        <taxon>Tolypothrix</taxon>
    </lineage>
</organism>
<reference evidence="3 4" key="1">
    <citation type="submission" date="2017-06" db="EMBL/GenBank/DDBJ databases">
        <title>Genome sequencing of cyanobaciteial culture collection at National Institute for Environmental Studies (NIES).</title>
        <authorList>
            <person name="Hirose Y."/>
            <person name="Shimura Y."/>
            <person name="Fujisawa T."/>
            <person name="Nakamura Y."/>
            <person name="Kawachi M."/>
        </authorList>
    </citation>
    <scope>NUCLEOTIDE SEQUENCE [LARGE SCALE GENOMIC DNA]</scope>
    <source>
        <strain evidence="3 4">NIES-37</strain>
    </source>
</reference>
<dbReference type="Gene3D" id="2.160.20.10">
    <property type="entry name" value="Single-stranded right-handed beta-helix, Pectin lyase-like"/>
    <property type="match status" value="3"/>
</dbReference>
<proteinExistence type="predicted"/>
<dbReference type="InterPro" id="IPR012334">
    <property type="entry name" value="Pectin_lyas_fold"/>
</dbReference>
<name>A0A1Z4N241_9CYAN</name>
<accession>A0A1Z4N241</accession>
<dbReference type="NCBIfam" id="TIGR01901">
    <property type="entry name" value="adhes_NPXG"/>
    <property type="match status" value="1"/>
</dbReference>
<dbReference type="InterPro" id="IPR011050">
    <property type="entry name" value="Pectin_lyase_fold/virulence"/>
</dbReference>
<dbReference type="AlphaFoldDB" id="A0A1Z4N241"/>
<dbReference type="EMBL" id="AP018248">
    <property type="protein sequence ID" value="BAY99779.1"/>
    <property type="molecule type" value="Genomic_DNA"/>
</dbReference>
<evidence type="ECO:0000313" key="4">
    <source>
        <dbReference type="Proteomes" id="UP000218785"/>
    </source>
</evidence>
<feature type="chain" id="PRO_5013097198" evidence="1">
    <location>
        <begin position="25"/>
        <end position="985"/>
    </location>
</feature>
<keyword evidence="4" id="KW-1185">Reference proteome</keyword>
<keyword evidence="1" id="KW-0732">Signal</keyword>
<feature type="domain" description="Filamentous haemagglutinin FhaB/tRNA nuclease CdiA-like TPS" evidence="2">
    <location>
        <begin position="43"/>
        <end position="152"/>
    </location>
</feature>
<dbReference type="SMART" id="SM00912">
    <property type="entry name" value="Haemagg_act"/>
    <property type="match status" value="1"/>
</dbReference>
<gene>
    <name evidence="3" type="ORF">NIES37_37620</name>
</gene>
<dbReference type="KEGG" id="ttq:NIES37_37620"/>
<evidence type="ECO:0000313" key="3">
    <source>
        <dbReference type="EMBL" id="BAY99779.1"/>
    </source>
</evidence>
<evidence type="ECO:0000259" key="2">
    <source>
        <dbReference type="SMART" id="SM00912"/>
    </source>
</evidence>
<protein>
    <submittedName>
        <fullName evidence="3">Filamentous hemagglutinin outer membrane protein</fullName>
    </submittedName>
</protein>
<dbReference type="InterPro" id="IPR008638">
    <property type="entry name" value="FhaB/CdiA-like_TPS"/>
</dbReference>
<dbReference type="Proteomes" id="UP000218785">
    <property type="component" value="Chromosome"/>
</dbReference>
<evidence type="ECO:0000256" key="1">
    <source>
        <dbReference type="SAM" id="SignalP"/>
    </source>
</evidence>
<sequence length="985" mass="100843">MKVISFFILSAALSASMLQILAFARDQVVAQTPSPIIPDRTLGNENSVVKPVNPQVDEIDGGAIRGANLFHSFLEFNIGEGRTAYFRNPAGIENIISRVTGENPSRFLGTLGVLGNANLFLINPKGIIFGANAQLDMRGSFVGSTASSLTFGNGAFSATNPQAPPLLAIKVPLGLEFEGIPGAITVKDARLVMLPGKNLALVGGNLTLDGGTILAPGGRVELGGLTGAGTVELNQNGSLSFPTDVVRAHVSLTNASQVNVRANGGGSITINAQTLQIDKVSTLRAGIASGQGTVNSQAGDIEINATGAVSLIGTGSFISNAVRDNARGKGGNVNLTAASLAVTEGFQIFAGTYGQGDVGNVNINVADTILFDGVGTNGINTGAYNSVTESGIGRGGNLNIIANSLNLTNGAILEASTVGRGDAGNVNIFVRDTASFDGETADFNQILTSTFSSGIYSRVDRFAVGNAGNVNVTARTVKLNHGAVLTTSTAGLGNAGNVIINADHILFNGEGRFNDRPGFKFFQSSGAFSSVKNKGEGNGGNVIVNTNSLSLTNGAVVVTSTRGTGDAGDILVNGADSVTIAGFAGDGYSSGLYSNTEPLGIGKGGEITVNTAHLRVQDGGVINALTANAGNGGSIVINAQTLAATNGGQIVTATRSSGNAGNITLNIADSINLTGSDASYSDRVLGITTIGLDTLTNQGAASGVLASTDTNSTGNGGNIFLRTQQLIIQNQAPITVSSQGSGVAGNIEIAAKSILLDNQGAITAETTSTNGGNITLKVQDLLLLRHNSLISTTAGTGQAPGNGGNIKINAENGFIVGVSPENSDIIANAFEGKGGFIDITSFGLFGLERREQLTPVSDITAFSQQNSQLNGVIEINTSGIDPNRGLANLPEEPRSVEIAEGCQASGEQTARVQFFETGRGGSPPKPDEPLNVDIFIADWIDDGVAIENNSQPKKLLDLVNLEQKIQVATNIIPTSNFRRSACQKN</sequence>
<dbReference type="Pfam" id="PF05860">
    <property type="entry name" value="TPS"/>
    <property type="match status" value="1"/>
</dbReference>
<dbReference type="SUPFAM" id="SSF51126">
    <property type="entry name" value="Pectin lyase-like"/>
    <property type="match status" value="3"/>
</dbReference>